<reference evidence="3 4" key="1">
    <citation type="submission" date="2017-09" db="EMBL/GenBank/DDBJ databases">
        <title>Depth-based differentiation of microbial function through sediment-hosted aquifers and enrichment of novel symbionts in the deep terrestrial subsurface.</title>
        <authorList>
            <person name="Probst A.J."/>
            <person name="Ladd B."/>
            <person name="Jarett J.K."/>
            <person name="Geller-Mcgrath D.E."/>
            <person name="Sieber C.M."/>
            <person name="Emerson J.B."/>
            <person name="Anantharaman K."/>
            <person name="Thomas B.C."/>
            <person name="Malmstrom R."/>
            <person name="Stieglmeier M."/>
            <person name="Klingl A."/>
            <person name="Woyke T."/>
            <person name="Ryan C.M."/>
            <person name="Banfield J.F."/>
        </authorList>
    </citation>
    <scope>NUCLEOTIDE SEQUENCE [LARGE SCALE GENOMIC DNA]</scope>
    <source>
        <strain evidence="3">CG11_big_fil_rev_8_21_14_0_20_37_16</strain>
    </source>
</reference>
<evidence type="ECO:0000313" key="4">
    <source>
        <dbReference type="Proteomes" id="UP000229497"/>
    </source>
</evidence>
<dbReference type="Pfam" id="PF00884">
    <property type="entry name" value="Sulfatase"/>
    <property type="match status" value="1"/>
</dbReference>
<protein>
    <recommendedName>
        <fullName evidence="2">Sulfatase N-terminal domain-containing protein</fullName>
    </recommendedName>
</protein>
<dbReference type="InterPro" id="IPR052701">
    <property type="entry name" value="GAG_Ulvan_Degrading_Sulfatases"/>
</dbReference>
<feature type="domain" description="Sulfatase N-terminal" evidence="2">
    <location>
        <begin position="191"/>
        <end position="452"/>
    </location>
</feature>
<feature type="transmembrane region" description="Helical" evidence="1">
    <location>
        <begin position="82"/>
        <end position="106"/>
    </location>
</feature>
<dbReference type="Gene3D" id="3.40.720.10">
    <property type="entry name" value="Alkaline Phosphatase, subunit A"/>
    <property type="match status" value="1"/>
</dbReference>
<dbReference type="PANTHER" id="PTHR43751:SF3">
    <property type="entry name" value="SULFATASE N-TERMINAL DOMAIN-CONTAINING PROTEIN"/>
    <property type="match status" value="1"/>
</dbReference>
<evidence type="ECO:0000313" key="3">
    <source>
        <dbReference type="EMBL" id="PIQ71896.1"/>
    </source>
</evidence>
<evidence type="ECO:0000259" key="2">
    <source>
        <dbReference type="Pfam" id="PF00884"/>
    </source>
</evidence>
<dbReference type="EMBL" id="PCVK01000025">
    <property type="protein sequence ID" value="PIQ71896.1"/>
    <property type="molecule type" value="Genomic_DNA"/>
</dbReference>
<keyword evidence="1" id="KW-0812">Transmembrane</keyword>
<dbReference type="Proteomes" id="UP000229497">
    <property type="component" value="Unassembled WGS sequence"/>
</dbReference>
<proteinExistence type="predicted"/>
<comment type="caution">
    <text evidence="3">The sequence shown here is derived from an EMBL/GenBank/DDBJ whole genome shotgun (WGS) entry which is preliminary data.</text>
</comment>
<accession>A0A2H0KKZ5</accession>
<feature type="transmembrane region" description="Helical" evidence="1">
    <location>
        <begin position="150"/>
        <end position="166"/>
    </location>
</feature>
<feature type="transmembrane region" description="Helical" evidence="1">
    <location>
        <begin position="126"/>
        <end position="143"/>
    </location>
</feature>
<dbReference type="PANTHER" id="PTHR43751">
    <property type="entry name" value="SULFATASE"/>
    <property type="match status" value="1"/>
</dbReference>
<evidence type="ECO:0000256" key="1">
    <source>
        <dbReference type="SAM" id="Phobius"/>
    </source>
</evidence>
<dbReference type="AlphaFoldDB" id="A0A2H0KKZ5"/>
<dbReference type="SUPFAM" id="SSF53649">
    <property type="entry name" value="Alkaline phosphatase-like"/>
    <property type="match status" value="1"/>
</dbReference>
<sequence length="732" mass="84548">MKSILDFFKKNSLILAVSSFISLTIGFFGPSQIFFTNPREFSFTFKEVLPYFLITSLISFLIISIILFILNKIKNKKYFKIGISLVFILGFLLWLQGNVIVWDYGIFDGKPIPWEKFTYRNWIDDTIWMTLILLTIFKFDFFLKIGKKVGTFLIIVQLIYIFVLGFKQPMIPSFKKHTINESNKFTFSKNKNVVILLLDTLQTDIFFEVLAEKNEYKKIFDGFNYYPDTLSGYPYTFLSIPSIFTGKYHKNEEPTLNYIKNSFMQNSLLKSLKENGFKTEVYTEDPITIFFDKKLIDNIVPKKNAFFNAKLLNGVFYLADITLFRLLPNNLKEYMYNDQKWRISNNNKGNVSNKVGQFGLKSIDFVKKLSQNTNVKETGPVFKFYHLRATHLPYELTEDLKIKEFPPNIDGYKEQVRAMLTLTKLFLNKLKEIGVFDNSLIIIMADHGVGIQIDDLLLKIENDLDGKNFSGPNIVDKKIISRALPLLLIKPINSIGELKDIKISASSTDVPRTVLDYLGIKNSFPGINLLKKNINTSDRIRTFYYYDVKDEDVWENDYITSLDEYKVNGFSGNSLSWSPTNIKYLPEGKKIKILATKYNLGQIISFGKNGISKNYELSGWGGPEDGYNWTNDPTATLRLALTDLPKKDLTLKTKFAPLFPQRVLIYVNKNEVGEWFAQESGEYKMTIPKNLIDKKEFYLSFVLPEATKSPKELGIGEDIRKLGIAINYLELR</sequence>
<name>A0A2H0KKZ5_9BACT</name>
<organism evidence="3 4">
    <name type="scientific">Candidatus Roizmanbacteria bacterium CG11_big_fil_rev_8_21_14_0_20_37_16</name>
    <dbReference type="NCBI Taxonomy" id="1974857"/>
    <lineage>
        <taxon>Bacteria</taxon>
        <taxon>Candidatus Roizmaniibacteriota</taxon>
    </lineage>
</organism>
<feature type="transmembrane region" description="Helical" evidence="1">
    <location>
        <begin position="12"/>
        <end position="29"/>
    </location>
</feature>
<gene>
    <name evidence="3" type="ORF">COV87_00770</name>
</gene>
<dbReference type="InterPro" id="IPR017850">
    <property type="entry name" value="Alkaline_phosphatase_core_sf"/>
</dbReference>
<dbReference type="InterPro" id="IPR000917">
    <property type="entry name" value="Sulfatase_N"/>
</dbReference>
<keyword evidence="1" id="KW-0472">Membrane</keyword>
<feature type="transmembrane region" description="Helical" evidence="1">
    <location>
        <begin position="49"/>
        <end position="70"/>
    </location>
</feature>
<keyword evidence="1" id="KW-1133">Transmembrane helix</keyword>